<dbReference type="PANTHER" id="PTHR32329">
    <property type="entry name" value="BIFUNCTIONAL PROTEIN [INCLUDES 2-HYDROXYACYL-COA DEHYDRATASE (N-TER) AND ITS ACTIVATOR DOMAIN (C_TERM)-RELATED"/>
    <property type="match status" value="1"/>
</dbReference>
<dbReference type="PANTHER" id="PTHR32329:SF2">
    <property type="entry name" value="BIFUNCTIONAL PROTEIN [INCLUDES 2-HYDROXYACYL-COA DEHYDRATASE (N-TER) AND ITS ACTIVATOR DOMAIN (C_TERM)"/>
    <property type="match status" value="1"/>
</dbReference>
<dbReference type="InterPro" id="IPR010327">
    <property type="entry name" value="FldB/FldC_alpha/beta"/>
</dbReference>
<dbReference type="Proteomes" id="UP001594351">
    <property type="component" value="Unassembled WGS sequence"/>
</dbReference>
<gene>
    <name evidence="1" type="ORF">ACFL27_28710</name>
</gene>
<dbReference type="Gene3D" id="3.40.50.11900">
    <property type="match status" value="1"/>
</dbReference>
<protein>
    <submittedName>
        <fullName evidence="1">2-hydroxyacyl-CoA dehydratase</fullName>
    </submittedName>
</protein>
<accession>A0ABV6Z6W7</accession>
<organism evidence="1 2">
    <name type="scientific">candidate division CSSED10-310 bacterium</name>
    <dbReference type="NCBI Taxonomy" id="2855610"/>
    <lineage>
        <taxon>Bacteria</taxon>
        <taxon>Bacteria division CSSED10-310</taxon>
    </lineage>
</organism>
<evidence type="ECO:0000313" key="2">
    <source>
        <dbReference type="Proteomes" id="UP001594351"/>
    </source>
</evidence>
<keyword evidence="2" id="KW-1185">Reference proteome</keyword>
<name>A0ABV6Z6W7_UNCC1</name>
<feature type="non-terminal residue" evidence="1">
    <location>
        <position position="1"/>
    </location>
</feature>
<sequence length="170" mass="19596">FHRAHSHFPDRMEPCLFQQINIRAAQFIIGLIGRPYILYEPELGGKLFSFFKQEKIFLITPEMISQPMKNKALESLERPIFWYNGRENVGAAFAQFQNRKVDGIIQVVTFGCGPDSLMKELIDLKAASTEGKPYLSLVFDQHTTIAGIQTRLEAFLDMLKRKKKNNIEKM</sequence>
<evidence type="ECO:0000313" key="1">
    <source>
        <dbReference type="EMBL" id="MFC1854184.1"/>
    </source>
</evidence>
<comment type="caution">
    <text evidence="1">The sequence shown here is derived from an EMBL/GenBank/DDBJ whole genome shotgun (WGS) entry which is preliminary data.</text>
</comment>
<proteinExistence type="predicted"/>
<dbReference type="InterPro" id="IPR051805">
    <property type="entry name" value="Dehydratase_Activator_Redct"/>
</dbReference>
<dbReference type="EMBL" id="JBHPBY010000756">
    <property type="protein sequence ID" value="MFC1854184.1"/>
    <property type="molecule type" value="Genomic_DNA"/>
</dbReference>
<dbReference type="Pfam" id="PF06050">
    <property type="entry name" value="HGD-D"/>
    <property type="match status" value="1"/>
</dbReference>
<reference evidence="1 2" key="1">
    <citation type="submission" date="2024-09" db="EMBL/GenBank/DDBJ databases">
        <title>Laminarin stimulates single cell rates of sulfate reduction while oxygen inhibits transcriptomic activity in coastal marine sediment.</title>
        <authorList>
            <person name="Lindsay M."/>
            <person name="Orcutt B."/>
            <person name="Emerson D."/>
            <person name="Stepanauskas R."/>
            <person name="D'Angelo T."/>
        </authorList>
    </citation>
    <scope>NUCLEOTIDE SEQUENCE [LARGE SCALE GENOMIC DNA]</scope>
    <source>
        <strain evidence="1">SAG AM-311-K15</strain>
    </source>
</reference>